<keyword evidence="6" id="KW-0411">Iron-sulfur</keyword>
<comment type="cofactor">
    <cofactor evidence="1">
        <name>Fe cation</name>
        <dbReference type="ChEBI" id="CHEBI:24875"/>
    </cofactor>
</comment>
<organism evidence="8 9">
    <name type="scientific">Lichenifustis flavocetrariae</name>
    <dbReference type="NCBI Taxonomy" id="2949735"/>
    <lineage>
        <taxon>Bacteria</taxon>
        <taxon>Pseudomonadati</taxon>
        <taxon>Pseudomonadota</taxon>
        <taxon>Alphaproteobacteria</taxon>
        <taxon>Hyphomicrobiales</taxon>
        <taxon>Lichenihabitantaceae</taxon>
        <taxon>Lichenifustis</taxon>
    </lineage>
</organism>
<dbReference type="GO" id="GO:0005506">
    <property type="term" value="F:iron ion binding"/>
    <property type="evidence" value="ECO:0007669"/>
    <property type="project" value="InterPro"/>
</dbReference>
<gene>
    <name evidence="8" type="ORF">M8523_08110</name>
</gene>
<dbReference type="InterPro" id="IPR036922">
    <property type="entry name" value="Rieske_2Fe-2S_sf"/>
</dbReference>
<comment type="caution">
    <text evidence="8">The sequence shown here is derived from an EMBL/GenBank/DDBJ whole genome shotgun (WGS) entry which is preliminary data.</text>
</comment>
<evidence type="ECO:0000256" key="5">
    <source>
        <dbReference type="ARBA" id="ARBA00023004"/>
    </source>
</evidence>
<evidence type="ECO:0000256" key="4">
    <source>
        <dbReference type="ARBA" id="ARBA00023002"/>
    </source>
</evidence>
<proteinExistence type="predicted"/>
<evidence type="ECO:0000256" key="1">
    <source>
        <dbReference type="ARBA" id="ARBA00001962"/>
    </source>
</evidence>
<evidence type="ECO:0000259" key="7">
    <source>
        <dbReference type="PROSITE" id="PS51296"/>
    </source>
</evidence>
<accession>A0AA42CHX0</accession>
<dbReference type="Gene3D" id="3.90.380.10">
    <property type="entry name" value="Naphthalene 1,2-dioxygenase Alpha Subunit, Chain A, domain 1"/>
    <property type="match status" value="1"/>
</dbReference>
<dbReference type="SUPFAM" id="SSF55961">
    <property type="entry name" value="Bet v1-like"/>
    <property type="match status" value="1"/>
</dbReference>
<sequence length="415" mass="46826">MTVRTTMLSQLRNRREGFSLPRGFYTDPEFHKVDLETIYYKDWLFAGHDCEIATPGQFFTFKIGDYPVVVVRGNDGAIRAFHNSCRHRGSRVCTTDHGKMRRLICPYHQWVYNLDGTLFGARHMGEDFDKSEFGLKPIHCESFAGYIFVCVADVAPDFEAFRASTEPYLAPHLLKDVKVAFESTIVENGNWKLVWENNRECYHCASNHPELCRTYPEAPASTGVSGGADDPEISAHWARCEAVGLPSTFRISADGQYRSARMPLLRDAESYTMSGKRAVALPLTDSVTEPKIGTMLLFHYPSTWNHVLGDSAVTFRVLPLSATETQVTTKWLVNAKAVEGVDYSVDELTKVWISTNDQDRQIVEENQRGILSPAYQPGPYSPEHEGGVMQFVEWYANAMERRLGGEETPKLRSVA</sequence>
<evidence type="ECO:0000256" key="3">
    <source>
        <dbReference type="ARBA" id="ARBA00022723"/>
    </source>
</evidence>
<keyword evidence="2" id="KW-0001">2Fe-2S</keyword>
<dbReference type="GO" id="GO:0051537">
    <property type="term" value="F:2 iron, 2 sulfur cluster binding"/>
    <property type="evidence" value="ECO:0007669"/>
    <property type="project" value="UniProtKB-KW"/>
</dbReference>
<dbReference type="InterPro" id="IPR001663">
    <property type="entry name" value="Rng_hydr_dOase-A"/>
</dbReference>
<dbReference type="EMBL" id="JAMOIM010000004">
    <property type="protein sequence ID" value="MCW6507983.1"/>
    <property type="molecule type" value="Genomic_DNA"/>
</dbReference>
<keyword evidence="4" id="KW-0560">Oxidoreductase</keyword>
<dbReference type="Proteomes" id="UP001165667">
    <property type="component" value="Unassembled WGS sequence"/>
</dbReference>
<dbReference type="CDD" id="cd08884">
    <property type="entry name" value="RHO_alpha_C_GbcA-like"/>
    <property type="match status" value="1"/>
</dbReference>
<dbReference type="SUPFAM" id="SSF50022">
    <property type="entry name" value="ISP domain"/>
    <property type="match status" value="1"/>
</dbReference>
<evidence type="ECO:0000256" key="2">
    <source>
        <dbReference type="ARBA" id="ARBA00022714"/>
    </source>
</evidence>
<evidence type="ECO:0000313" key="9">
    <source>
        <dbReference type="Proteomes" id="UP001165667"/>
    </source>
</evidence>
<dbReference type="GO" id="GO:0051213">
    <property type="term" value="F:dioxygenase activity"/>
    <property type="evidence" value="ECO:0007669"/>
    <property type="project" value="UniProtKB-KW"/>
</dbReference>
<dbReference type="Gene3D" id="2.102.10.10">
    <property type="entry name" value="Rieske [2Fe-2S] iron-sulphur domain"/>
    <property type="match status" value="1"/>
</dbReference>
<dbReference type="PANTHER" id="PTHR43756:SF5">
    <property type="entry name" value="CHOLINE MONOOXYGENASE, CHLOROPLASTIC"/>
    <property type="match status" value="1"/>
</dbReference>
<dbReference type="CDD" id="cd03469">
    <property type="entry name" value="Rieske_RO_Alpha_N"/>
    <property type="match status" value="1"/>
</dbReference>
<dbReference type="PROSITE" id="PS51296">
    <property type="entry name" value="RIESKE"/>
    <property type="match status" value="1"/>
</dbReference>
<dbReference type="InterPro" id="IPR017941">
    <property type="entry name" value="Rieske_2Fe-2S"/>
</dbReference>
<protein>
    <submittedName>
        <fullName evidence="8">Aromatic ring-hydroxylating dioxygenase subunit alpha</fullName>
    </submittedName>
</protein>
<dbReference type="RefSeq" id="WP_282584343.1">
    <property type="nucleotide sequence ID" value="NZ_JAMOIM010000004.1"/>
</dbReference>
<dbReference type="Pfam" id="PF00355">
    <property type="entry name" value="Rieske"/>
    <property type="match status" value="1"/>
</dbReference>
<keyword evidence="9" id="KW-1185">Reference proteome</keyword>
<dbReference type="AlphaFoldDB" id="A0AA42CHX0"/>
<dbReference type="PANTHER" id="PTHR43756">
    <property type="entry name" value="CHOLINE MONOOXYGENASE, CHLOROPLASTIC"/>
    <property type="match status" value="1"/>
</dbReference>
<keyword evidence="8" id="KW-0223">Dioxygenase</keyword>
<dbReference type="InterPro" id="IPR015879">
    <property type="entry name" value="Ring_hydroxy_dOase_asu_C_dom"/>
</dbReference>
<dbReference type="Pfam" id="PF00848">
    <property type="entry name" value="Ring_hydroxyl_A"/>
    <property type="match status" value="1"/>
</dbReference>
<keyword evidence="5" id="KW-0408">Iron</keyword>
<keyword evidence="3" id="KW-0479">Metal-binding</keyword>
<name>A0AA42CHX0_9HYPH</name>
<reference evidence="8" key="1">
    <citation type="submission" date="2022-05" db="EMBL/GenBank/DDBJ databases">
        <authorList>
            <person name="Pankratov T."/>
        </authorList>
    </citation>
    <scope>NUCLEOTIDE SEQUENCE</scope>
    <source>
        <strain evidence="8">BP6-180914</strain>
    </source>
</reference>
<feature type="domain" description="Rieske" evidence="7">
    <location>
        <begin position="43"/>
        <end position="149"/>
    </location>
</feature>
<dbReference type="PRINTS" id="PR00090">
    <property type="entry name" value="RNGDIOXGNASE"/>
</dbReference>
<evidence type="ECO:0000256" key="6">
    <source>
        <dbReference type="ARBA" id="ARBA00023014"/>
    </source>
</evidence>
<evidence type="ECO:0000313" key="8">
    <source>
        <dbReference type="EMBL" id="MCW6507983.1"/>
    </source>
</evidence>